<protein>
    <submittedName>
        <fullName evidence="1">Lipase</fullName>
        <ecNumber evidence="1">3.1.1.3</ecNumber>
    </submittedName>
</protein>
<dbReference type="EC" id="3.1.1.3" evidence="1"/>
<evidence type="ECO:0000313" key="1">
    <source>
        <dbReference type="EMBL" id="STP16958.1"/>
    </source>
</evidence>
<accession>A0A377JXZ2</accession>
<dbReference type="GO" id="GO:0004806">
    <property type="term" value="F:triacylglycerol lipase activity"/>
    <property type="evidence" value="ECO:0007669"/>
    <property type="project" value="UniProtKB-EC"/>
</dbReference>
<dbReference type="EMBL" id="UGEM01000004">
    <property type="protein sequence ID" value="STP16958.1"/>
    <property type="molecule type" value="Genomic_DNA"/>
</dbReference>
<reference evidence="1 2" key="1">
    <citation type="submission" date="2018-06" db="EMBL/GenBank/DDBJ databases">
        <authorList>
            <consortium name="Pathogen Informatics"/>
            <person name="Doyle S."/>
        </authorList>
    </citation>
    <scope>NUCLEOTIDE SEQUENCE [LARGE SCALE GENOMIC DNA]</scope>
    <source>
        <strain evidence="1 2">NCTC9075</strain>
    </source>
</reference>
<sequence>MIIKKSGGRWQLSLLASVVISAFFLNTAYAWQQEYIVDTQPGHSTERYTWDSDHQPDYNDILSQRIQSSQRALGLEVNLAEETPVDVTSSMSMGWNFPLYEQVTTGPVAALHYDGTTTSMYNEFGDSTTTLTDPLWHASVSTLGWRVDSRLGDLRPGRKSAITSNLARISGRRNQA</sequence>
<dbReference type="AlphaFoldDB" id="A0A377JXZ2"/>
<keyword evidence="1" id="KW-0378">Hydrolase</keyword>
<gene>
    <name evidence="1" type="primary">yhjY_1</name>
    <name evidence="1" type="ORF">NCTC9075_00363</name>
</gene>
<evidence type="ECO:0000313" key="2">
    <source>
        <dbReference type="Proteomes" id="UP000254181"/>
    </source>
</evidence>
<organism evidence="1 2">
    <name type="scientific">Escherichia coli</name>
    <dbReference type="NCBI Taxonomy" id="562"/>
    <lineage>
        <taxon>Bacteria</taxon>
        <taxon>Pseudomonadati</taxon>
        <taxon>Pseudomonadota</taxon>
        <taxon>Gammaproteobacteria</taxon>
        <taxon>Enterobacterales</taxon>
        <taxon>Enterobacteriaceae</taxon>
        <taxon>Escherichia</taxon>
    </lineage>
</organism>
<name>A0A377JXZ2_ECOLX</name>
<proteinExistence type="predicted"/>
<dbReference type="Proteomes" id="UP000254181">
    <property type="component" value="Unassembled WGS sequence"/>
</dbReference>